<dbReference type="KEGG" id="agi:FSB73_08985"/>
<dbReference type="EMBL" id="CP042434">
    <property type="protein sequence ID" value="QEC71779.1"/>
    <property type="molecule type" value="Genomic_DNA"/>
</dbReference>
<sequence>MTPVYDKGPDIYKSLALMCDTAISLFEKAESLGAGAEGLSAQSDPLFGGNINKWKQLANTLKLRLILRAGDKVQFANKTFNSVGFLTADAICNPGYSTSSSISPYWNQVFNASGSKQAGGFQQRVPTPYMLGFYNGDKITDDIRGALIFKDFPDVNNNQLGYTQDDADVSPNPNAWFIGSSASDYQGVGLFKGPSMGMPVMFASESYFCRLKES</sequence>
<name>A0A5B8VKC7_9BACT</name>
<evidence type="ECO:0000313" key="1">
    <source>
        <dbReference type="EMBL" id="QEC71779.1"/>
    </source>
</evidence>
<dbReference type="InterPro" id="IPR041662">
    <property type="entry name" value="SusD-like_2"/>
</dbReference>
<keyword evidence="1" id="KW-0449">Lipoprotein</keyword>
<organism evidence="1 2">
    <name type="scientific">Arachidicoccus ginsenosidivorans</name>
    <dbReference type="NCBI Taxonomy" id="496057"/>
    <lineage>
        <taxon>Bacteria</taxon>
        <taxon>Pseudomonadati</taxon>
        <taxon>Bacteroidota</taxon>
        <taxon>Chitinophagia</taxon>
        <taxon>Chitinophagales</taxon>
        <taxon>Chitinophagaceae</taxon>
        <taxon>Arachidicoccus</taxon>
    </lineage>
</organism>
<dbReference type="Gene3D" id="1.25.40.390">
    <property type="match status" value="1"/>
</dbReference>
<dbReference type="Proteomes" id="UP000321291">
    <property type="component" value="Chromosome"/>
</dbReference>
<reference evidence="1 2" key="1">
    <citation type="journal article" date="2017" name="Int. J. Syst. Evol. Microbiol.">
        <title>Arachidicoccus ginsenosidivorans sp. nov., with ginsenoside-converting activity isolated from ginseng cultivating soil.</title>
        <authorList>
            <person name="Siddiqi M.Z."/>
            <person name="Aslam Z."/>
            <person name="Im W.T."/>
        </authorList>
    </citation>
    <scope>NUCLEOTIDE SEQUENCE [LARGE SCALE GENOMIC DNA]</scope>
    <source>
        <strain evidence="1 2">Gsoil 809</strain>
    </source>
</reference>
<accession>A0A5B8VKC7</accession>
<gene>
    <name evidence="1" type="ORF">FSB73_08985</name>
</gene>
<dbReference type="OrthoDB" id="614457at2"/>
<dbReference type="SUPFAM" id="SSF48452">
    <property type="entry name" value="TPR-like"/>
    <property type="match status" value="1"/>
</dbReference>
<keyword evidence="2" id="KW-1185">Reference proteome</keyword>
<dbReference type="Pfam" id="PF12771">
    <property type="entry name" value="SusD-like_2"/>
    <property type="match status" value="1"/>
</dbReference>
<evidence type="ECO:0000313" key="2">
    <source>
        <dbReference type="Proteomes" id="UP000321291"/>
    </source>
</evidence>
<protein>
    <submittedName>
        <fullName evidence="1">SusD/RagB family nutrient-binding outer membrane lipoprotein</fullName>
    </submittedName>
</protein>
<proteinExistence type="predicted"/>
<dbReference type="InterPro" id="IPR011990">
    <property type="entry name" value="TPR-like_helical_dom_sf"/>
</dbReference>
<dbReference type="AlphaFoldDB" id="A0A5B8VKC7"/>